<organism evidence="1 2">
    <name type="scientific">Pseudoxanthomonas winnipegensis</name>
    <dbReference type="NCBI Taxonomy" id="2480810"/>
    <lineage>
        <taxon>Bacteria</taxon>
        <taxon>Pseudomonadati</taxon>
        <taxon>Pseudomonadota</taxon>
        <taxon>Gammaproteobacteria</taxon>
        <taxon>Lysobacterales</taxon>
        <taxon>Lysobacteraceae</taxon>
        <taxon>Pseudoxanthomonas</taxon>
    </lineage>
</organism>
<dbReference type="RefSeq" id="WP_130529690.1">
    <property type="nucleotide sequence ID" value="NZ_SHMD01000002.1"/>
</dbReference>
<dbReference type="Proteomes" id="UP000293089">
    <property type="component" value="Unassembled WGS sequence"/>
</dbReference>
<evidence type="ECO:0000313" key="2">
    <source>
        <dbReference type="Proteomes" id="UP000293089"/>
    </source>
</evidence>
<name>A0ABY1WCC6_9GAMM</name>
<reference evidence="1 2" key="1">
    <citation type="submission" date="2019-02" db="EMBL/GenBank/DDBJ databases">
        <title>WGS of Pseudoxanthomonas species novum from clinical isolates.</title>
        <authorList>
            <person name="Bernier A.-M."/>
            <person name="Bernard K."/>
            <person name="Vachon A."/>
        </authorList>
    </citation>
    <scope>NUCLEOTIDE SEQUENCE [LARGE SCALE GENOMIC DNA]</scope>
    <source>
        <strain evidence="2">NML 170316</strain>
    </source>
</reference>
<comment type="caution">
    <text evidence="1">The sequence shown here is derived from an EMBL/GenBank/DDBJ whole genome shotgun (WGS) entry which is preliminary data.</text>
</comment>
<sequence>MTIAIESARPVLTASMGVVGKPRGGRPPSLIDCGRHGRLTVAQIALLADVSYEAIRARIASGWKGEQLCQRVGERPFAKRGEIREPTMLVAYKLARMYRDRLPTIDELRKAHPMSLTAAIKWRRVIRAALKGE</sequence>
<accession>A0ABY1WCC6</accession>
<keyword evidence="2" id="KW-1185">Reference proteome</keyword>
<proteinExistence type="predicted"/>
<protein>
    <submittedName>
        <fullName evidence="1">Uncharacterized protein</fullName>
    </submittedName>
</protein>
<evidence type="ECO:0000313" key="1">
    <source>
        <dbReference type="EMBL" id="TAA18673.1"/>
    </source>
</evidence>
<gene>
    <name evidence="1" type="ORF">EA658_16435</name>
</gene>
<dbReference type="EMBL" id="SHME01000004">
    <property type="protein sequence ID" value="TAA18673.1"/>
    <property type="molecule type" value="Genomic_DNA"/>
</dbReference>